<evidence type="ECO:0000256" key="5">
    <source>
        <dbReference type="SAM" id="Phobius"/>
    </source>
</evidence>
<dbReference type="PANTHER" id="PTHR43427:SF12">
    <property type="entry name" value="CHLORIDE TRANSPORTER"/>
    <property type="match status" value="1"/>
</dbReference>
<dbReference type="InterPro" id="IPR050368">
    <property type="entry name" value="ClC-type_chloride_channel"/>
</dbReference>
<dbReference type="Proteomes" id="UP000051950">
    <property type="component" value="Unassembled WGS sequence"/>
</dbReference>
<reference evidence="6 7" key="1">
    <citation type="submission" date="2015-11" db="EMBL/GenBank/DDBJ databases">
        <title>Sequence of Pedobacter ginsenosidimutans.</title>
        <authorList>
            <person name="Carson E."/>
            <person name="Keyser V."/>
            <person name="Newman J."/>
            <person name="Miller J."/>
        </authorList>
    </citation>
    <scope>NUCLEOTIDE SEQUENCE [LARGE SCALE GENOMIC DNA]</scope>
    <source>
        <strain evidence="6 7">KACC 14530</strain>
    </source>
</reference>
<feature type="transmembrane region" description="Helical" evidence="5">
    <location>
        <begin position="232"/>
        <end position="250"/>
    </location>
</feature>
<proteinExistence type="predicted"/>
<keyword evidence="2 5" id="KW-0812">Transmembrane</keyword>
<gene>
    <name evidence="6" type="ORF">ASU31_06655</name>
</gene>
<comment type="caution">
    <text evidence="6">The sequence shown here is derived from an EMBL/GenBank/DDBJ whole genome shotgun (WGS) entry which is preliminary data.</text>
</comment>
<protein>
    <submittedName>
        <fullName evidence="6">Chloride channel protein</fullName>
    </submittedName>
</protein>
<dbReference type="PRINTS" id="PR00762">
    <property type="entry name" value="CLCHANNEL"/>
</dbReference>
<keyword evidence="4 5" id="KW-0472">Membrane</keyword>
<dbReference type="InterPro" id="IPR001807">
    <property type="entry name" value="ClC"/>
</dbReference>
<dbReference type="OrthoDB" id="9767361at2"/>
<dbReference type="AlphaFoldDB" id="A0A0T5VTY0"/>
<organism evidence="6 7">
    <name type="scientific">Pedobacter ginsenosidimutans</name>
    <dbReference type="NCBI Taxonomy" id="687842"/>
    <lineage>
        <taxon>Bacteria</taxon>
        <taxon>Pseudomonadati</taxon>
        <taxon>Bacteroidota</taxon>
        <taxon>Sphingobacteriia</taxon>
        <taxon>Sphingobacteriales</taxon>
        <taxon>Sphingobacteriaceae</taxon>
        <taxon>Pedobacter</taxon>
    </lineage>
</organism>
<dbReference type="GO" id="GO:0015108">
    <property type="term" value="F:chloride transmembrane transporter activity"/>
    <property type="evidence" value="ECO:0007669"/>
    <property type="project" value="InterPro"/>
</dbReference>
<dbReference type="SUPFAM" id="SSF81340">
    <property type="entry name" value="Clc chloride channel"/>
    <property type="match status" value="1"/>
</dbReference>
<dbReference type="Pfam" id="PF00654">
    <property type="entry name" value="Voltage_CLC"/>
    <property type="match status" value="1"/>
</dbReference>
<dbReference type="InterPro" id="IPR014743">
    <property type="entry name" value="Cl-channel_core"/>
</dbReference>
<dbReference type="STRING" id="687842.ASU31_06655"/>
<dbReference type="EMBL" id="LMZQ01000003">
    <property type="protein sequence ID" value="KRT17345.1"/>
    <property type="molecule type" value="Genomic_DNA"/>
</dbReference>
<dbReference type="Gene3D" id="1.10.3080.10">
    <property type="entry name" value="Clc chloride channel"/>
    <property type="match status" value="1"/>
</dbReference>
<evidence type="ECO:0000313" key="6">
    <source>
        <dbReference type="EMBL" id="KRT17345.1"/>
    </source>
</evidence>
<feature type="transmembrane region" description="Helical" evidence="5">
    <location>
        <begin position="270"/>
        <end position="287"/>
    </location>
</feature>
<feature type="transmembrane region" description="Helical" evidence="5">
    <location>
        <begin position="390"/>
        <end position="409"/>
    </location>
</feature>
<dbReference type="RefSeq" id="WP_057931570.1">
    <property type="nucleotide sequence ID" value="NZ_LMZQ01000003.1"/>
</dbReference>
<feature type="transmembrane region" description="Helical" evidence="5">
    <location>
        <begin position="188"/>
        <end position="211"/>
    </location>
</feature>
<evidence type="ECO:0000313" key="7">
    <source>
        <dbReference type="Proteomes" id="UP000051950"/>
    </source>
</evidence>
<dbReference type="GO" id="GO:0016020">
    <property type="term" value="C:membrane"/>
    <property type="evidence" value="ECO:0007669"/>
    <property type="project" value="UniProtKB-SubCell"/>
</dbReference>
<name>A0A0T5VTY0_9SPHI</name>
<evidence type="ECO:0000256" key="1">
    <source>
        <dbReference type="ARBA" id="ARBA00004141"/>
    </source>
</evidence>
<feature type="transmembrane region" description="Helical" evidence="5">
    <location>
        <begin position="308"/>
        <end position="327"/>
    </location>
</feature>
<sequence>MPVKKLTEGFLLSFKHFINLDFGLLFISTLKWLLISAILGGIIGSASALFLETLNWATNYREQHLWIIVFLPIAGIIIGLAYHYWGASVVKGNNLLIEELQSPKNVIPLIMAPLIFAGTIITHLFGGSAGREGTAVQIGGAFADQFTKLFKLKARDRKVILICGISAGFASVFGTPLAGAVFGLEVFVIGSLTYSSILPSFITAIVADYACKAWGVGHIHYSISLVPEMNSINLLLSLGAGILFGLVARSFSALNHGLSSLFSKIKYPPFRPFIGGLVLIGIVYLIGNTRYIGLGIPVISESFIKQEAYYTFAIKLFLTAFTLSAGFKGGEVTPLFFIGATLGSFLSFFIPLPLGLLAGMGFVAVFAGAANTPLACIFMGVELFGTSSGIYIALACVTAYLFSGHTGIYRSQTIGAPKHLLLKRHQFLR</sequence>
<dbReference type="PANTHER" id="PTHR43427">
    <property type="entry name" value="CHLORIDE CHANNEL PROTEIN CLC-E"/>
    <property type="match status" value="1"/>
</dbReference>
<feature type="transmembrane region" description="Helical" evidence="5">
    <location>
        <begin position="105"/>
        <end position="125"/>
    </location>
</feature>
<comment type="subcellular location">
    <subcellularLocation>
        <location evidence="1">Membrane</location>
        <topology evidence="1">Multi-pass membrane protein</topology>
    </subcellularLocation>
</comment>
<feature type="transmembrane region" description="Helical" evidence="5">
    <location>
        <begin position="65"/>
        <end position="85"/>
    </location>
</feature>
<accession>A0A0T5VTY0</accession>
<evidence type="ECO:0000256" key="4">
    <source>
        <dbReference type="ARBA" id="ARBA00023136"/>
    </source>
</evidence>
<keyword evidence="3 5" id="KW-1133">Transmembrane helix</keyword>
<feature type="transmembrane region" description="Helical" evidence="5">
    <location>
        <begin position="159"/>
        <end position="182"/>
    </location>
</feature>
<evidence type="ECO:0000256" key="3">
    <source>
        <dbReference type="ARBA" id="ARBA00022989"/>
    </source>
</evidence>
<feature type="transmembrane region" description="Helical" evidence="5">
    <location>
        <begin position="32"/>
        <end position="53"/>
    </location>
</feature>
<evidence type="ECO:0000256" key="2">
    <source>
        <dbReference type="ARBA" id="ARBA00022692"/>
    </source>
</evidence>
<keyword evidence="7" id="KW-1185">Reference proteome</keyword>
<dbReference type="CDD" id="cd03682">
    <property type="entry name" value="ClC_sycA_like"/>
    <property type="match status" value="1"/>
</dbReference>